<accession>A0A0E9XRJ5</accession>
<organism evidence="1">
    <name type="scientific">Anguilla anguilla</name>
    <name type="common">European freshwater eel</name>
    <name type="synonym">Muraena anguilla</name>
    <dbReference type="NCBI Taxonomy" id="7936"/>
    <lineage>
        <taxon>Eukaryota</taxon>
        <taxon>Metazoa</taxon>
        <taxon>Chordata</taxon>
        <taxon>Craniata</taxon>
        <taxon>Vertebrata</taxon>
        <taxon>Euteleostomi</taxon>
        <taxon>Actinopterygii</taxon>
        <taxon>Neopterygii</taxon>
        <taxon>Teleostei</taxon>
        <taxon>Anguilliformes</taxon>
        <taxon>Anguillidae</taxon>
        <taxon>Anguilla</taxon>
    </lineage>
</organism>
<dbReference type="EMBL" id="GBXM01004279">
    <property type="protein sequence ID" value="JAI04299.1"/>
    <property type="molecule type" value="Transcribed_RNA"/>
</dbReference>
<sequence>MMYNCKQSLKSLVTCKCLGWSKIILLEYMI</sequence>
<dbReference type="AlphaFoldDB" id="A0A0E9XRJ5"/>
<reference evidence="1" key="1">
    <citation type="submission" date="2014-11" db="EMBL/GenBank/DDBJ databases">
        <authorList>
            <person name="Amaro Gonzalez C."/>
        </authorList>
    </citation>
    <scope>NUCLEOTIDE SEQUENCE</scope>
</reference>
<proteinExistence type="predicted"/>
<name>A0A0E9XRJ5_ANGAN</name>
<evidence type="ECO:0000313" key="1">
    <source>
        <dbReference type="EMBL" id="JAI04299.1"/>
    </source>
</evidence>
<reference evidence="1" key="2">
    <citation type="journal article" date="2015" name="Fish Shellfish Immunol.">
        <title>Early steps in the European eel (Anguilla anguilla)-Vibrio vulnificus interaction in the gills: Role of the RtxA13 toxin.</title>
        <authorList>
            <person name="Callol A."/>
            <person name="Pajuelo D."/>
            <person name="Ebbesson L."/>
            <person name="Teles M."/>
            <person name="MacKenzie S."/>
            <person name="Amaro C."/>
        </authorList>
    </citation>
    <scope>NUCLEOTIDE SEQUENCE</scope>
</reference>
<protein>
    <submittedName>
        <fullName evidence="1">Uncharacterized protein</fullName>
    </submittedName>
</protein>